<dbReference type="SUPFAM" id="SSF52317">
    <property type="entry name" value="Class I glutamine amidotransferase-like"/>
    <property type="match status" value="1"/>
</dbReference>
<name>B8FXX2_DESHD</name>
<evidence type="ECO:0000256" key="1">
    <source>
        <dbReference type="ARBA" id="ARBA00022898"/>
    </source>
</evidence>
<dbReference type="GO" id="GO:0004359">
    <property type="term" value="F:glutaminase activity"/>
    <property type="evidence" value="ECO:0007669"/>
    <property type="project" value="InterPro"/>
</dbReference>
<dbReference type="Proteomes" id="UP000007726">
    <property type="component" value="Chromosome"/>
</dbReference>
<dbReference type="PROSITE" id="PS51130">
    <property type="entry name" value="PDXT_SNO_2"/>
    <property type="match status" value="1"/>
</dbReference>
<gene>
    <name evidence="3" type="ordered locus">Dhaf_0007</name>
</gene>
<dbReference type="EMBL" id="CP001336">
    <property type="protein sequence ID" value="ACL18077.1"/>
    <property type="molecule type" value="Genomic_DNA"/>
</dbReference>
<dbReference type="Gene3D" id="3.40.50.880">
    <property type="match status" value="1"/>
</dbReference>
<dbReference type="PIRSF" id="PIRSF005639">
    <property type="entry name" value="Glut_amidoT_SNO"/>
    <property type="match status" value="1"/>
</dbReference>
<dbReference type="PROSITE" id="PS51273">
    <property type="entry name" value="GATASE_TYPE_1"/>
    <property type="match status" value="1"/>
</dbReference>
<protein>
    <submittedName>
        <fullName evidence="3">SNO glutamine amidotransferase</fullName>
    </submittedName>
</protein>
<dbReference type="InterPro" id="IPR029062">
    <property type="entry name" value="Class_I_gatase-like"/>
</dbReference>
<proteinExistence type="predicted"/>
<dbReference type="GO" id="GO:0016740">
    <property type="term" value="F:transferase activity"/>
    <property type="evidence" value="ECO:0007669"/>
    <property type="project" value="UniProtKB-KW"/>
</dbReference>
<dbReference type="RefSeq" id="WP_012615306.1">
    <property type="nucleotide sequence ID" value="NC_011830.1"/>
</dbReference>
<sequence length="190" mass="20768">MNERIGVLSLEGTDHDPCRFLRQLGCEVIRVQQREDLIDIQGLIMTGTGTGNKANNLGQPGLGDRIKELARADFPIFGLGAGIVLLSKESPGQGNDRLGLMDLTVTKEPMAGRTEAYLSIPALGLTPLKAIFNDAPYIQEIAPNVGILAEYNGKIVFVRQGNMLAGAFHPEQTEDDRIYRYFLDIVNGQI</sequence>
<reference evidence="3 4" key="1">
    <citation type="journal article" date="2012" name="BMC Microbiol.">
        <title>Genome sequence of Desulfitobacterium hafniense DCB-2, a Gram-positive anaerobe capable of dehalogenation and metal reduction.</title>
        <authorList>
            <person name="Kim S.H."/>
            <person name="Harzman C."/>
            <person name="Davis J.K."/>
            <person name="Hutcheson R."/>
            <person name="Broderick J.B."/>
            <person name="Marsh T.L."/>
            <person name="Tiedje J.M."/>
        </authorList>
    </citation>
    <scope>NUCLEOTIDE SEQUENCE [LARGE SCALE GENOMIC DNA]</scope>
    <source>
        <strain evidence="4">DSM 10664 / DCB-2</strain>
    </source>
</reference>
<dbReference type="KEGG" id="dhd:Dhaf_0007"/>
<dbReference type="GO" id="GO:0042823">
    <property type="term" value="P:pyridoxal phosphate biosynthetic process"/>
    <property type="evidence" value="ECO:0007669"/>
    <property type="project" value="InterPro"/>
</dbReference>
<keyword evidence="1" id="KW-0663">Pyridoxal phosphate</keyword>
<keyword evidence="2 3" id="KW-0315">Glutamine amidotransferase</keyword>
<evidence type="ECO:0000256" key="2">
    <source>
        <dbReference type="ARBA" id="ARBA00022962"/>
    </source>
</evidence>
<dbReference type="PANTHER" id="PTHR31559">
    <property type="entry name" value="PYRIDOXAL 5'-PHOSPHATE SYNTHASE SUBUNIT SNO"/>
    <property type="match status" value="1"/>
</dbReference>
<accession>B8FXX2</accession>
<dbReference type="GO" id="GO:1903600">
    <property type="term" value="C:glutaminase complex"/>
    <property type="evidence" value="ECO:0007669"/>
    <property type="project" value="TreeGrafter"/>
</dbReference>
<organism evidence="3 4">
    <name type="scientific">Desulfitobacterium hafniense (strain DSM 10664 / DCB-2)</name>
    <dbReference type="NCBI Taxonomy" id="272564"/>
    <lineage>
        <taxon>Bacteria</taxon>
        <taxon>Bacillati</taxon>
        <taxon>Bacillota</taxon>
        <taxon>Clostridia</taxon>
        <taxon>Eubacteriales</taxon>
        <taxon>Desulfitobacteriaceae</taxon>
        <taxon>Desulfitobacterium</taxon>
    </lineage>
</organism>
<dbReference type="GO" id="GO:0005829">
    <property type="term" value="C:cytosol"/>
    <property type="evidence" value="ECO:0007669"/>
    <property type="project" value="TreeGrafter"/>
</dbReference>
<dbReference type="AlphaFoldDB" id="B8FXX2"/>
<dbReference type="CDD" id="cd01749">
    <property type="entry name" value="GATase1_PB"/>
    <property type="match status" value="1"/>
</dbReference>
<dbReference type="HOGENOM" id="CLU_069674_2_0_9"/>
<dbReference type="GO" id="GO:0008614">
    <property type="term" value="P:pyridoxine metabolic process"/>
    <property type="evidence" value="ECO:0007669"/>
    <property type="project" value="TreeGrafter"/>
</dbReference>
<dbReference type="PANTHER" id="PTHR31559:SF0">
    <property type="entry name" value="PYRIDOXAL 5'-PHOSPHATE SYNTHASE SUBUNIT SNO1-RELATED"/>
    <property type="match status" value="1"/>
</dbReference>
<evidence type="ECO:0000313" key="3">
    <source>
        <dbReference type="EMBL" id="ACL18077.1"/>
    </source>
</evidence>
<keyword evidence="3" id="KW-0808">Transferase</keyword>
<dbReference type="Pfam" id="PF01174">
    <property type="entry name" value="SNO"/>
    <property type="match status" value="1"/>
</dbReference>
<evidence type="ECO:0000313" key="4">
    <source>
        <dbReference type="Proteomes" id="UP000007726"/>
    </source>
</evidence>
<dbReference type="InterPro" id="IPR002161">
    <property type="entry name" value="PdxT/SNO"/>
</dbReference>
<dbReference type="NCBIfam" id="TIGR03800">
    <property type="entry name" value="PLP_synth_Pdx2"/>
    <property type="match status" value="1"/>
</dbReference>